<evidence type="ECO:0000259" key="7">
    <source>
        <dbReference type="Pfam" id="PF13462"/>
    </source>
</evidence>
<evidence type="ECO:0000256" key="1">
    <source>
        <dbReference type="ARBA" id="ARBA00005791"/>
    </source>
</evidence>
<organism evidence="8 9">
    <name type="scientific">Actinobacteria bacterium BACL15 MAG-120619-bin91</name>
    <dbReference type="NCBI Taxonomy" id="1655562"/>
    <lineage>
        <taxon>Bacteria</taxon>
        <taxon>Bacillati</taxon>
        <taxon>Actinomycetota</taxon>
        <taxon>Actinomycetes</taxon>
        <taxon>Actinomycetes incertae sedis</taxon>
        <taxon>ac1 cluster</taxon>
    </lineage>
</organism>
<dbReference type="InterPro" id="IPR012336">
    <property type="entry name" value="Thioredoxin-like_fold"/>
</dbReference>
<reference evidence="8 9" key="1">
    <citation type="submission" date="2015-10" db="EMBL/GenBank/DDBJ databases">
        <title>Metagenome-Assembled Genomes uncover a global brackish microbiome.</title>
        <authorList>
            <person name="Hugerth L.W."/>
            <person name="Larsson J."/>
            <person name="Alneberg J."/>
            <person name="Lindh M.V."/>
            <person name="Legrand C."/>
            <person name="Pinhassi J."/>
            <person name="Andersson A.F."/>
        </authorList>
    </citation>
    <scope>NUCLEOTIDE SEQUENCE [LARGE SCALE GENOMIC DNA]</scope>
    <source>
        <strain evidence="8">BACL15 MAG-120619-bin91</strain>
    </source>
</reference>
<keyword evidence="5" id="KW-0676">Redox-active center</keyword>
<keyword evidence="6" id="KW-0812">Transmembrane</keyword>
<dbReference type="PANTHER" id="PTHR13887">
    <property type="entry name" value="GLUTATHIONE S-TRANSFERASE KAPPA"/>
    <property type="match status" value="1"/>
</dbReference>
<dbReference type="Gene3D" id="3.40.30.10">
    <property type="entry name" value="Glutaredoxin"/>
    <property type="match status" value="1"/>
</dbReference>
<comment type="similarity">
    <text evidence="1">Belongs to the thioredoxin family. DsbA subfamily.</text>
</comment>
<feature type="domain" description="Thioredoxin-like fold" evidence="7">
    <location>
        <begin position="74"/>
        <end position="233"/>
    </location>
</feature>
<keyword evidence="6" id="KW-0472">Membrane</keyword>
<dbReference type="GO" id="GO:0016491">
    <property type="term" value="F:oxidoreductase activity"/>
    <property type="evidence" value="ECO:0007669"/>
    <property type="project" value="UniProtKB-KW"/>
</dbReference>
<dbReference type="EMBL" id="LIAM01000009">
    <property type="protein sequence ID" value="KRO36452.1"/>
    <property type="molecule type" value="Genomic_DNA"/>
</dbReference>
<dbReference type="InterPro" id="IPR036249">
    <property type="entry name" value="Thioredoxin-like_sf"/>
</dbReference>
<dbReference type="CDD" id="cd02972">
    <property type="entry name" value="DsbA_family"/>
    <property type="match status" value="1"/>
</dbReference>
<comment type="caution">
    <text evidence="8">The sequence shown here is derived from an EMBL/GenBank/DDBJ whole genome shotgun (WGS) entry which is preliminary data.</text>
</comment>
<dbReference type="PANTHER" id="PTHR13887:SF14">
    <property type="entry name" value="DISULFIDE BOND FORMATION PROTEIN D"/>
    <property type="match status" value="1"/>
</dbReference>
<evidence type="ECO:0000313" key="8">
    <source>
        <dbReference type="EMBL" id="KRO36452.1"/>
    </source>
</evidence>
<dbReference type="AlphaFoldDB" id="A0A0R2PET5"/>
<keyword evidence="6" id="KW-1133">Transmembrane helix</keyword>
<evidence type="ECO:0000256" key="6">
    <source>
        <dbReference type="SAM" id="Phobius"/>
    </source>
</evidence>
<evidence type="ECO:0000256" key="4">
    <source>
        <dbReference type="ARBA" id="ARBA00023157"/>
    </source>
</evidence>
<evidence type="ECO:0000256" key="3">
    <source>
        <dbReference type="ARBA" id="ARBA00023002"/>
    </source>
</evidence>
<keyword evidence="2" id="KW-0732">Signal</keyword>
<proteinExistence type="inferred from homology"/>
<keyword evidence="3" id="KW-0560">Oxidoreductase</keyword>
<dbReference type="Proteomes" id="UP000053274">
    <property type="component" value="Unassembled WGS sequence"/>
</dbReference>
<dbReference type="SUPFAM" id="SSF52833">
    <property type="entry name" value="Thioredoxin-like"/>
    <property type="match status" value="1"/>
</dbReference>
<gene>
    <name evidence="8" type="ORF">ABR54_05350</name>
</gene>
<feature type="transmembrane region" description="Helical" evidence="6">
    <location>
        <begin position="12"/>
        <end position="34"/>
    </location>
</feature>
<name>A0A0R2PET5_9ACTN</name>
<protein>
    <recommendedName>
        <fullName evidence="7">Thioredoxin-like fold domain-containing protein</fullName>
    </recommendedName>
</protein>
<dbReference type="Pfam" id="PF13462">
    <property type="entry name" value="Thioredoxin_4"/>
    <property type="match status" value="1"/>
</dbReference>
<evidence type="ECO:0000256" key="2">
    <source>
        <dbReference type="ARBA" id="ARBA00022729"/>
    </source>
</evidence>
<evidence type="ECO:0000256" key="5">
    <source>
        <dbReference type="ARBA" id="ARBA00023284"/>
    </source>
</evidence>
<sequence length="235" mass="25553">MAQQVAKKADNTTRWIVIAMVSLVVVTGVVFSIFGQSSKESASIAALDGYTLKPAVTSTIDPNNGSAITFDNGAVTTIDVWEDPQCPVCKYFADANGDYLDSLIREKKATVRYHVLSFLGDESVRAANASFCAADEGQYLDFHKALYTVQSQLENSGFWSNESLVNIGKKIGIMSTNFEDCVTKGSKVDLVQANSDSMSKYGVQGTPTVFINGKLWERKQNAFVPEEFKAAVENG</sequence>
<keyword evidence="4" id="KW-1015">Disulfide bond</keyword>
<accession>A0A0R2PET5</accession>
<evidence type="ECO:0000313" key="9">
    <source>
        <dbReference type="Proteomes" id="UP000053274"/>
    </source>
</evidence>